<feature type="domain" description="Glycosyl hydrolase family 92" evidence="4">
    <location>
        <begin position="263"/>
        <end position="689"/>
    </location>
</feature>
<dbReference type="Proteomes" id="UP000198836">
    <property type="component" value="Unassembled WGS sequence"/>
</dbReference>
<evidence type="ECO:0000256" key="2">
    <source>
        <dbReference type="ARBA" id="ARBA00011245"/>
    </source>
</evidence>
<comment type="subunit">
    <text evidence="2">Monomer.</text>
</comment>
<evidence type="ECO:0000256" key="3">
    <source>
        <dbReference type="ARBA" id="ARBA00022837"/>
    </source>
</evidence>
<organism evidence="6 7">
    <name type="scientific">Pedobacter suwonensis</name>
    <dbReference type="NCBI Taxonomy" id="332999"/>
    <lineage>
        <taxon>Bacteria</taxon>
        <taxon>Pseudomonadati</taxon>
        <taxon>Bacteroidota</taxon>
        <taxon>Sphingobacteriia</taxon>
        <taxon>Sphingobacteriales</taxon>
        <taxon>Sphingobacteriaceae</taxon>
        <taxon>Pedobacter</taxon>
    </lineage>
</organism>
<dbReference type="InterPro" id="IPR008928">
    <property type="entry name" value="6-hairpin_glycosidase_sf"/>
</dbReference>
<dbReference type="SUPFAM" id="SSF48208">
    <property type="entry name" value="Six-hairpin glycosidases"/>
    <property type="match status" value="1"/>
</dbReference>
<feature type="domain" description="Glycosyl hydrolase family 92 N-terminal" evidence="5">
    <location>
        <begin position="53"/>
        <end position="233"/>
    </location>
</feature>
<dbReference type="AlphaFoldDB" id="A0A1I0SZ96"/>
<dbReference type="GO" id="GO:0006516">
    <property type="term" value="P:glycoprotein catabolic process"/>
    <property type="evidence" value="ECO:0007669"/>
    <property type="project" value="TreeGrafter"/>
</dbReference>
<keyword evidence="3" id="KW-0106">Calcium</keyword>
<accession>A0A1I0SZ96</accession>
<reference evidence="7" key="1">
    <citation type="submission" date="2016-10" db="EMBL/GenBank/DDBJ databases">
        <authorList>
            <person name="Varghese N."/>
            <person name="Submissions S."/>
        </authorList>
    </citation>
    <scope>NUCLEOTIDE SEQUENCE [LARGE SCALE GENOMIC DNA]</scope>
    <source>
        <strain evidence="7">DSM 18130</strain>
    </source>
</reference>
<dbReference type="GO" id="GO:0005975">
    <property type="term" value="P:carbohydrate metabolic process"/>
    <property type="evidence" value="ECO:0007669"/>
    <property type="project" value="InterPro"/>
</dbReference>
<gene>
    <name evidence="6" type="ORF">SAMN04488511_104200</name>
</gene>
<dbReference type="Gene3D" id="3.30.2080.10">
    <property type="entry name" value="GH92 mannosidase domain"/>
    <property type="match status" value="1"/>
</dbReference>
<dbReference type="Gene3D" id="2.70.98.10">
    <property type="match status" value="1"/>
</dbReference>
<evidence type="ECO:0000259" key="4">
    <source>
        <dbReference type="Pfam" id="PF07971"/>
    </source>
</evidence>
<sequence length="709" mass="80183">MLKYYFRQILKYTQIMKFSFKLLFLLPLLSLNVLAQQKAQFFSIKTAKPVDQVNVFLGSSGDHGQMSPAASAPFSMLSIGPQTYPKTHTGYEYLARKFEGFTHNRFEGVGCQGSGGNIFIKPFLGSDPTASELIKVSEKASPGYYEVGFENKIKASFTVLGKAGKHAYQFPKGAKGFYIDLAYAFNGAFVDEAHEVNANTVSGWITSKTTCGVGKYKLFYYMEIGDNVSWKVVDDHKMIAMLKGELTSTGINIALSAVSVEAAKSSINKNSFDTVKEQSKADWNANLSKIAVNGDLESAKLFYSLLYRTMQSPYVISEADGAYRNTKGEIKKDKEIRYNGWAIWDNYRTQLPLLSIIAQDRYAGMVSSIADLYNSGKKDYAGQHEPSNTVRSEHAIVVLLDAYRKGYPVDFGKIADSLVKEVNGLDYRSPDKALESSYDNWALAEIFKILKNKEKSDFYLNKALEYKKYWNKDFKDMTKNDVDRMQARGLYQGTIWQYRWFVPYDFKGLIELDGGEESYLAKLDEFFACDLYNHANEPDLQVPLMYNVTKSGYKSQYWMHQLAADTVIQNYFNDNSRGIGSYIGKIYRNQPNAYLRTMDDDAGAMSAWYVFAASGFSPACVGWPVYYLNVPLFPLLTYKLPEGKTFTIETENFDAKNKYIKAVFLNGKPFKKNYITQEDINKGGRLKIVASAVPVKISDTENWISDLMK</sequence>
<dbReference type="Pfam" id="PF17678">
    <property type="entry name" value="Glyco_hydro_92N"/>
    <property type="match status" value="1"/>
</dbReference>
<evidence type="ECO:0000313" key="6">
    <source>
        <dbReference type="EMBL" id="SFA44800.1"/>
    </source>
</evidence>
<evidence type="ECO:0000256" key="1">
    <source>
        <dbReference type="ARBA" id="ARBA00001913"/>
    </source>
</evidence>
<dbReference type="Gene3D" id="1.20.1050.60">
    <property type="entry name" value="alpha-1,2-mannosidase"/>
    <property type="match status" value="1"/>
</dbReference>
<comment type="cofactor">
    <cofactor evidence="1">
        <name>Ca(2+)</name>
        <dbReference type="ChEBI" id="CHEBI:29108"/>
    </cofactor>
</comment>
<evidence type="ECO:0000259" key="5">
    <source>
        <dbReference type="Pfam" id="PF17678"/>
    </source>
</evidence>
<dbReference type="InterPro" id="IPR014718">
    <property type="entry name" value="GH-type_carb-bd"/>
</dbReference>
<protein>
    <submittedName>
        <fullName evidence="6">Putative alpha-1,2-mannosidase</fullName>
    </submittedName>
</protein>
<dbReference type="InterPro" id="IPR012939">
    <property type="entry name" value="Glyco_hydro_92"/>
</dbReference>
<dbReference type="InterPro" id="IPR041371">
    <property type="entry name" value="GH92_N"/>
</dbReference>
<dbReference type="GO" id="GO:0005829">
    <property type="term" value="C:cytosol"/>
    <property type="evidence" value="ECO:0007669"/>
    <property type="project" value="TreeGrafter"/>
</dbReference>
<dbReference type="GO" id="GO:0000224">
    <property type="term" value="F:peptide-N4-(N-acetyl-beta-glucosaminyl)asparagine amidase activity"/>
    <property type="evidence" value="ECO:0007669"/>
    <property type="project" value="TreeGrafter"/>
</dbReference>
<dbReference type="EMBL" id="FOJM01000004">
    <property type="protein sequence ID" value="SFA44800.1"/>
    <property type="molecule type" value="Genomic_DNA"/>
</dbReference>
<dbReference type="STRING" id="332999.SAMN04488511_104200"/>
<proteinExistence type="predicted"/>
<dbReference type="InterPro" id="IPR050883">
    <property type="entry name" value="PNGase"/>
</dbReference>
<name>A0A1I0SZ96_9SPHI</name>
<keyword evidence="7" id="KW-1185">Reference proteome</keyword>
<dbReference type="PANTHER" id="PTHR12143">
    <property type="entry name" value="PEPTIDE N-GLYCANASE PNGASE -RELATED"/>
    <property type="match status" value="1"/>
</dbReference>
<dbReference type="PANTHER" id="PTHR12143:SF39">
    <property type="entry name" value="SECRETED PROTEIN"/>
    <property type="match status" value="1"/>
</dbReference>
<dbReference type="Pfam" id="PF07971">
    <property type="entry name" value="Glyco_hydro_92"/>
    <property type="match status" value="1"/>
</dbReference>
<dbReference type="Gene3D" id="1.20.1610.10">
    <property type="entry name" value="alpha-1,2-mannosidases domains"/>
    <property type="match status" value="1"/>
</dbReference>
<dbReference type="GO" id="GO:0030246">
    <property type="term" value="F:carbohydrate binding"/>
    <property type="evidence" value="ECO:0007669"/>
    <property type="project" value="InterPro"/>
</dbReference>
<evidence type="ECO:0000313" key="7">
    <source>
        <dbReference type="Proteomes" id="UP000198836"/>
    </source>
</evidence>